<evidence type="ECO:0000256" key="4">
    <source>
        <dbReference type="ARBA" id="ARBA00022475"/>
    </source>
</evidence>
<keyword evidence="6 8" id="KW-1133">Transmembrane helix</keyword>
<evidence type="ECO:0000256" key="1">
    <source>
        <dbReference type="ARBA" id="ARBA00004651"/>
    </source>
</evidence>
<evidence type="ECO:0000313" key="10">
    <source>
        <dbReference type="EMBL" id="MFD2238622.1"/>
    </source>
</evidence>
<dbReference type="InterPro" id="IPR004812">
    <property type="entry name" value="Efflux_drug-R_Bcr/CmlA"/>
</dbReference>
<reference evidence="11" key="1">
    <citation type="journal article" date="2019" name="Int. J. Syst. Evol. Microbiol.">
        <title>The Global Catalogue of Microorganisms (GCM) 10K type strain sequencing project: providing services to taxonomists for standard genome sequencing and annotation.</title>
        <authorList>
            <consortium name="The Broad Institute Genomics Platform"/>
            <consortium name="The Broad Institute Genome Sequencing Center for Infectious Disease"/>
            <person name="Wu L."/>
            <person name="Ma J."/>
        </authorList>
    </citation>
    <scope>NUCLEOTIDE SEQUENCE [LARGE SCALE GENOMIC DNA]</scope>
    <source>
        <strain evidence="11">ZS-35-S2</strain>
    </source>
</reference>
<feature type="transmembrane region" description="Helical" evidence="8">
    <location>
        <begin position="249"/>
        <end position="271"/>
    </location>
</feature>
<dbReference type="InterPro" id="IPR011701">
    <property type="entry name" value="MFS"/>
</dbReference>
<feature type="transmembrane region" description="Helical" evidence="8">
    <location>
        <begin position="211"/>
        <end position="237"/>
    </location>
</feature>
<gene>
    <name evidence="10" type="ORF">ACFSKQ_14300</name>
</gene>
<comment type="caution">
    <text evidence="8">Lacks conserved residue(s) required for the propagation of feature annotation.</text>
</comment>
<dbReference type="PANTHER" id="PTHR23502:SF132">
    <property type="entry name" value="POLYAMINE TRANSPORTER 2-RELATED"/>
    <property type="match status" value="1"/>
</dbReference>
<dbReference type="Pfam" id="PF07690">
    <property type="entry name" value="MFS_1"/>
    <property type="match status" value="1"/>
</dbReference>
<organism evidence="10 11">
    <name type="scientific">Aureimonas populi</name>
    <dbReference type="NCBI Taxonomy" id="1701758"/>
    <lineage>
        <taxon>Bacteria</taxon>
        <taxon>Pseudomonadati</taxon>
        <taxon>Pseudomonadota</taxon>
        <taxon>Alphaproteobacteria</taxon>
        <taxon>Hyphomicrobiales</taxon>
        <taxon>Aurantimonadaceae</taxon>
        <taxon>Aureimonas</taxon>
    </lineage>
</organism>
<feature type="transmembrane region" description="Helical" evidence="8">
    <location>
        <begin position="313"/>
        <end position="333"/>
    </location>
</feature>
<keyword evidence="11" id="KW-1185">Reference proteome</keyword>
<evidence type="ECO:0000256" key="6">
    <source>
        <dbReference type="ARBA" id="ARBA00022989"/>
    </source>
</evidence>
<dbReference type="CDD" id="cd17320">
    <property type="entry name" value="MFS_MdfA_MDR_like"/>
    <property type="match status" value="1"/>
</dbReference>
<feature type="transmembrane region" description="Helical" evidence="8">
    <location>
        <begin position="101"/>
        <end position="122"/>
    </location>
</feature>
<evidence type="ECO:0000256" key="2">
    <source>
        <dbReference type="ARBA" id="ARBA00006236"/>
    </source>
</evidence>
<feature type="transmembrane region" description="Helical" evidence="8">
    <location>
        <begin position="48"/>
        <end position="64"/>
    </location>
</feature>
<feature type="transmembrane region" description="Helical" evidence="8">
    <location>
        <begin position="162"/>
        <end position="182"/>
    </location>
</feature>
<evidence type="ECO:0000256" key="8">
    <source>
        <dbReference type="RuleBase" id="RU365088"/>
    </source>
</evidence>
<comment type="similarity">
    <text evidence="2 8">Belongs to the major facilitator superfamily. Bcr/CmlA family.</text>
</comment>
<dbReference type="RefSeq" id="WP_245195560.1">
    <property type="nucleotide sequence ID" value="NZ_CP072611.1"/>
</dbReference>
<keyword evidence="4" id="KW-1003">Cell membrane</keyword>
<name>A0ABW5CRK3_9HYPH</name>
<keyword evidence="8" id="KW-0997">Cell inner membrane</keyword>
<dbReference type="Gene3D" id="1.20.1720.10">
    <property type="entry name" value="Multidrug resistance protein D"/>
    <property type="match status" value="1"/>
</dbReference>
<sequence length="415" mass="43392">MPRSMSEHRTSLIGAMLVAIGPVSMALYTPALPTLVEAFDTTDGMVKLTVSLYFAGFALTQLVCGPLSDAFGRRPVTVAFLLLYLAGSLMAVLAPGIEWLLAARMVQGVGASVGVATARAIVRDQYSGETSSRIMNTMGIILAVAPALAPSIGGLTLAVANWHALFVVMLFFGLAVIGLVLGQMRETTVPDRGLIRVPALIRSYRRLFTNLHFLTTVLTVAGTVGAVYTLATVLPFVLIDEAGLTPAQFGLGMLGQTGMFLLGSLTVRGLMRRRISAYRLVPAGLFFVGAGSLALIASTALLPLSYLSVMAPVGLYAFGIAFVMPAMTTASLAPFPDIAGAASAAMGFVQMGGGLLGGLLCAAIGQPVLATQIVIPAMGATAIAAYLLYRSRPHLAEPEPRPQLPAPQLVDTERR</sequence>
<dbReference type="PROSITE" id="PS50850">
    <property type="entry name" value="MFS"/>
    <property type="match status" value="1"/>
</dbReference>
<accession>A0ABW5CRK3</accession>
<keyword evidence="3 8" id="KW-0813">Transport</keyword>
<evidence type="ECO:0000256" key="5">
    <source>
        <dbReference type="ARBA" id="ARBA00022692"/>
    </source>
</evidence>
<evidence type="ECO:0000259" key="9">
    <source>
        <dbReference type="PROSITE" id="PS50850"/>
    </source>
</evidence>
<evidence type="ECO:0000256" key="7">
    <source>
        <dbReference type="ARBA" id="ARBA00023136"/>
    </source>
</evidence>
<feature type="transmembrane region" description="Helical" evidence="8">
    <location>
        <begin position="371"/>
        <end position="389"/>
    </location>
</feature>
<keyword evidence="5 8" id="KW-0812">Transmembrane</keyword>
<dbReference type="Proteomes" id="UP001597371">
    <property type="component" value="Unassembled WGS sequence"/>
</dbReference>
<feature type="domain" description="Major facilitator superfamily (MFS) profile" evidence="9">
    <location>
        <begin position="10"/>
        <end position="394"/>
    </location>
</feature>
<dbReference type="EMBL" id="JBHUIJ010000022">
    <property type="protein sequence ID" value="MFD2238622.1"/>
    <property type="molecule type" value="Genomic_DNA"/>
</dbReference>
<comment type="subcellular location">
    <subcellularLocation>
        <location evidence="8">Cell inner membrane</location>
        <topology evidence="8">Multi-pass membrane protein</topology>
    </subcellularLocation>
    <subcellularLocation>
        <location evidence="1">Cell membrane</location>
        <topology evidence="1">Multi-pass membrane protein</topology>
    </subcellularLocation>
</comment>
<dbReference type="PANTHER" id="PTHR23502">
    <property type="entry name" value="MAJOR FACILITATOR SUPERFAMILY"/>
    <property type="match status" value="1"/>
</dbReference>
<feature type="transmembrane region" description="Helical" evidence="8">
    <location>
        <begin position="134"/>
        <end position="156"/>
    </location>
</feature>
<comment type="caution">
    <text evidence="10">The sequence shown here is derived from an EMBL/GenBank/DDBJ whole genome shotgun (WGS) entry which is preliminary data.</text>
</comment>
<dbReference type="InterPro" id="IPR036259">
    <property type="entry name" value="MFS_trans_sf"/>
</dbReference>
<evidence type="ECO:0000256" key="3">
    <source>
        <dbReference type="ARBA" id="ARBA00022448"/>
    </source>
</evidence>
<keyword evidence="7 8" id="KW-0472">Membrane</keyword>
<proteinExistence type="inferred from homology"/>
<dbReference type="InterPro" id="IPR020846">
    <property type="entry name" value="MFS_dom"/>
</dbReference>
<evidence type="ECO:0000313" key="11">
    <source>
        <dbReference type="Proteomes" id="UP001597371"/>
    </source>
</evidence>
<protein>
    <recommendedName>
        <fullName evidence="8">Bcr/CflA family efflux transporter</fullName>
    </recommendedName>
</protein>
<dbReference type="NCBIfam" id="TIGR00710">
    <property type="entry name" value="efflux_Bcr_CflA"/>
    <property type="match status" value="1"/>
</dbReference>
<feature type="transmembrane region" description="Helical" evidence="8">
    <location>
        <begin position="76"/>
        <end position="95"/>
    </location>
</feature>
<dbReference type="SUPFAM" id="SSF103473">
    <property type="entry name" value="MFS general substrate transporter"/>
    <property type="match status" value="1"/>
</dbReference>
<feature type="transmembrane region" description="Helical" evidence="8">
    <location>
        <begin position="345"/>
        <end position="365"/>
    </location>
</feature>
<feature type="transmembrane region" description="Helical" evidence="8">
    <location>
        <begin position="283"/>
        <end position="307"/>
    </location>
</feature>